<organism evidence="1 2">
    <name type="scientific">Azotobacter chroococcum</name>
    <dbReference type="NCBI Taxonomy" id="353"/>
    <lineage>
        <taxon>Bacteria</taxon>
        <taxon>Pseudomonadati</taxon>
        <taxon>Pseudomonadota</taxon>
        <taxon>Gammaproteobacteria</taxon>
        <taxon>Pseudomonadales</taxon>
        <taxon>Pseudomonadaceae</taxon>
        <taxon>Azotobacter</taxon>
    </lineage>
</organism>
<reference evidence="1 2" key="1">
    <citation type="submission" date="2019-03" db="EMBL/GenBank/DDBJ databases">
        <title>Genomic Encyclopedia of Type Strains, Phase IV (KMG-IV): sequencing the most valuable type-strain genomes for metagenomic binning, comparative biology and taxonomic classification.</title>
        <authorList>
            <person name="Goeker M."/>
        </authorList>
    </citation>
    <scope>NUCLEOTIDE SEQUENCE [LARGE SCALE GENOMIC DNA]</scope>
    <source>
        <strain evidence="1 2">DSM 2286</strain>
    </source>
</reference>
<gene>
    <name evidence="1" type="ORF">EV691_10765</name>
</gene>
<dbReference type="AlphaFoldDB" id="A0A4R1PQ24"/>
<evidence type="ECO:0000313" key="2">
    <source>
        <dbReference type="Proteomes" id="UP000295169"/>
    </source>
</evidence>
<name>A0A4R1PQ24_9GAMM</name>
<dbReference type="Pfam" id="PF10109">
    <property type="entry name" value="Phage_TAC_7"/>
    <property type="match status" value="1"/>
</dbReference>
<accession>A0A4R1PQ24</accession>
<protein>
    <submittedName>
        <fullName evidence="1">Tail assembly chaperone E/41/14-like protein</fullName>
    </submittedName>
</protein>
<dbReference type="EMBL" id="SMMU01000007">
    <property type="protein sequence ID" value="TCL32539.1"/>
    <property type="molecule type" value="Genomic_DNA"/>
</dbReference>
<dbReference type="Proteomes" id="UP000295169">
    <property type="component" value="Unassembled WGS sequence"/>
</dbReference>
<proteinExistence type="predicted"/>
<dbReference type="InterPro" id="IPR019289">
    <property type="entry name" value="Phage_tail_E/E"/>
</dbReference>
<sequence length="99" mass="10671">MTQTTKTVTLDNPIVRGEQTITTIELRKPDSGSLRGVTLTDVLQMDVNALFVVLPRISTPALTKPELLQMDPADLLQLGSEVTVFLLPKSAKVDVSPAA</sequence>
<comment type="caution">
    <text evidence="1">The sequence shown here is derived from an EMBL/GenBank/DDBJ whole genome shotgun (WGS) entry which is preliminary data.</text>
</comment>
<dbReference type="RefSeq" id="WP_131302355.1">
    <property type="nucleotide sequence ID" value="NZ_JBHLST010000116.1"/>
</dbReference>
<evidence type="ECO:0000313" key="1">
    <source>
        <dbReference type="EMBL" id="TCL32539.1"/>
    </source>
</evidence>